<accession>A0AAE0C7W1</accession>
<protein>
    <submittedName>
        <fullName evidence="1">Uncharacterized protein</fullName>
    </submittedName>
</protein>
<organism evidence="1 2">
    <name type="scientific">Cymbomonas tetramitiformis</name>
    <dbReference type="NCBI Taxonomy" id="36881"/>
    <lineage>
        <taxon>Eukaryota</taxon>
        <taxon>Viridiplantae</taxon>
        <taxon>Chlorophyta</taxon>
        <taxon>Pyramimonadophyceae</taxon>
        <taxon>Pyramimonadales</taxon>
        <taxon>Pyramimonadaceae</taxon>
        <taxon>Cymbomonas</taxon>
    </lineage>
</organism>
<comment type="caution">
    <text evidence="1">The sequence shown here is derived from an EMBL/GenBank/DDBJ whole genome shotgun (WGS) entry which is preliminary data.</text>
</comment>
<name>A0AAE0C7W1_9CHLO</name>
<evidence type="ECO:0000313" key="1">
    <source>
        <dbReference type="EMBL" id="KAK3250091.1"/>
    </source>
</evidence>
<proteinExistence type="predicted"/>
<gene>
    <name evidence="1" type="ORF">CYMTET_40516</name>
</gene>
<dbReference type="AlphaFoldDB" id="A0AAE0C7W1"/>
<keyword evidence="2" id="KW-1185">Reference proteome</keyword>
<sequence length="254" mass="27046">MVSHAFRSSGGCFSDKPATRQLRLCDFVHVSKRISYQAQAKDLTSSTHFARSGPLLVAVWRTLLFGTLVGIWAADEPPPGSAKLCYPMPHRHSHCHFSMVPIAHCGQHLSSLHTRCPALGNPVAPHWATPVPALDTLACTGETTLDTLALHWLTPQPARLTPRLPVPCNSCTDSLHWLTTACTGTCIDTLGPAPGNPAACIGLPAPRTTPRPAAPALNTPAPHWATPAPHWANHSPALDTQGRGLTVRGRPGAV</sequence>
<evidence type="ECO:0000313" key="2">
    <source>
        <dbReference type="Proteomes" id="UP001190700"/>
    </source>
</evidence>
<dbReference type="Proteomes" id="UP001190700">
    <property type="component" value="Unassembled WGS sequence"/>
</dbReference>
<dbReference type="EMBL" id="LGRX02026926">
    <property type="protein sequence ID" value="KAK3250091.1"/>
    <property type="molecule type" value="Genomic_DNA"/>
</dbReference>
<reference evidence="1 2" key="1">
    <citation type="journal article" date="2015" name="Genome Biol. Evol.">
        <title>Comparative Genomics of a Bacterivorous Green Alga Reveals Evolutionary Causalities and Consequences of Phago-Mixotrophic Mode of Nutrition.</title>
        <authorList>
            <person name="Burns J.A."/>
            <person name="Paasch A."/>
            <person name="Narechania A."/>
            <person name="Kim E."/>
        </authorList>
    </citation>
    <scope>NUCLEOTIDE SEQUENCE [LARGE SCALE GENOMIC DNA]</scope>
    <source>
        <strain evidence="1 2">PLY_AMNH</strain>
    </source>
</reference>